<accession>A0A2M8QFC2</accession>
<dbReference type="EMBL" id="PGTN01000013">
    <property type="protein sequence ID" value="PJF48499.1"/>
    <property type="molecule type" value="Genomic_DNA"/>
</dbReference>
<feature type="transmembrane region" description="Helical" evidence="1">
    <location>
        <begin position="120"/>
        <end position="141"/>
    </location>
</feature>
<feature type="transmembrane region" description="Helical" evidence="1">
    <location>
        <begin position="44"/>
        <end position="65"/>
    </location>
</feature>
<sequence length="157" mass="16889">MPHVSVVMVRMALLWWGVGFTLGGLTLANKGLSFHGGVWTLRTGHIFVLLVGWLVQFSAGVAVWIMPRLVHPGVVTGSGDRGDLRLAWLCCVALNAGVALMALHAPLVWLGGGDVPALRWMPALAGVLWLIAIAAFVANVWPRVRPVIEPLTMTVKE</sequence>
<evidence type="ECO:0000313" key="2">
    <source>
        <dbReference type="EMBL" id="PJF48499.1"/>
    </source>
</evidence>
<dbReference type="InterPro" id="IPR036927">
    <property type="entry name" value="Cyt_c_oxase-like_su1_sf"/>
</dbReference>
<name>A0A2M8QFC2_9CHLR</name>
<reference evidence="2 3" key="1">
    <citation type="submission" date="2017-11" db="EMBL/GenBank/DDBJ databases">
        <title>Evolution of Phototrophy in the Chloroflexi Phylum Driven by Horizontal Gene Transfer.</title>
        <authorList>
            <person name="Ward L.M."/>
            <person name="Hemp J."/>
            <person name="Shih P.M."/>
            <person name="Mcglynn S.E."/>
            <person name="Fischer W."/>
        </authorList>
    </citation>
    <scope>NUCLEOTIDE SEQUENCE [LARGE SCALE GENOMIC DNA]</scope>
    <source>
        <strain evidence="2">JP3_7</strain>
    </source>
</reference>
<proteinExistence type="predicted"/>
<feature type="transmembrane region" description="Helical" evidence="1">
    <location>
        <begin position="86"/>
        <end position="108"/>
    </location>
</feature>
<keyword evidence="1" id="KW-1133">Transmembrane helix</keyword>
<keyword evidence="1" id="KW-0812">Transmembrane</keyword>
<evidence type="ECO:0000313" key="3">
    <source>
        <dbReference type="Proteomes" id="UP000230790"/>
    </source>
</evidence>
<keyword evidence="1" id="KW-0472">Membrane</keyword>
<dbReference type="Proteomes" id="UP000230790">
    <property type="component" value="Unassembled WGS sequence"/>
</dbReference>
<dbReference type="SUPFAM" id="SSF81442">
    <property type="entry name" value="Cytochrome c oxidase subunit I-like"/>
    <property type="match status" value="1"/>
</dbReference>
<organism evidence="2 3">
    <name type="scientific">Candidatus Thermofonsia Clade 3 bacterium</name>
    <dbReference type="NCBI Taxonomy" id="2364212"/>
    <lineage>
        <taxon>Bacteria</taxon>
        <taxon>Bacillati</taxon>
        <taxon>Chloroflexota</taxon>
        <taxon>Candidatus Thermofontia</taxon>
        <taxon>Candidatus Thermofonsia Clade 3</taxon>
    </lineage>
</organism>
<comment type="caution">
    <text evidence="2">The sequence shown here is derived from an EMBL/GenBank/DDBJ whole genome shotgun (WGS) entry which is preliminary data.</text>
</comment>
<evidence type="ECO:0000256" key="1">
    <source>
        <dbReference type="SAM" id="Phobius"/>
    </source>
</evidence>
<gene>
    <name evidence="2" type="ORF">CUN48_03295</name>
</gene>
<protein>
    <submittedName>
        <fullName evidence="2">Uncharacterized protein</fullName>
    </submittedName>
</protein>
<dbReference type="AlphaFoldDB" id="A0A2M8QFC2"/>